<dbReference type="EMBL" id="JAVRJZ010000021">
    <property type="protein sequence ID" value="KAK2704728.1"/>
    <property type="molecule type" value="Genomic_DNA"/>
</dbReference>
<dbReference type="AlphaFoldDB" id="A0AA88KSH3"/>
<gene>
    <name evidence="4" type="ORF">QYM36_016942</name>
</gene>
<name>A0AA88KSH3_ARTSF</name>
<accession>A0AA88KSH3</accession>
<organism evidence="4 5">
    <name type="scientific">Artemia franciscana</name>
    <name type="common">Brine shrimp</name>
    <name type="synonym">Artemia sanfranciscana</name>
    <dbReference type="NCBI Taxonomy" id="6661"/>
    <lineage>
        <taxon>Eukaryota</taxon>
        <taxon>Metazoa</taxon>
        <taxon>Ecdysozoa</taxon>
        <taxon>Arthropoda</taxon>
        <taxon>Crustacea</taxon>
        <taxon>Branchiopoda</taxon>
        <taxon>Anostraca</taxon>
        <taxon>Artemiidae</taxon>
        <taxon>Artemia</taxon>
    </lineage>
</organism>
<dbReference type="InterPro" id="IPR001955">
    <property type="entry name" value="Pancreatic_hormone-like"/>
</dbReference>
<dbReference type="GO" id="GO:0005179">
    <property type="term" value="F:hormone activity"/>
    <property type="evidence" value="ECO:0007669"/>
    <property type="project" value="InterPro"/>
</dbReference>
<keyword evidence="5" id="KW-1185">Reference proteome</keyword>
<keyword evidence="3" id="KW-0964">Secreted</keyword>
<comment type="caution">
    <text evidence="4">The sequence shown here is derived from an EMBL/GenBank/DDBJ whole genome shotgun (WGS) entry which is preliminary data.</text>
</comment>
<comment type="subcellular location">
    <subcellularLocation>
        <location evidence="1">Secreted</location>
    </subcellularLocation>
</comment>
<evidence type="ECO:0000256" key="1">
    <source>
        <dbReference type="ARBA" id="ARBA00004613"/>
    </source>
</evidence>
<sequence length="88" mass="10104">MPAEMPADMVGFVGEDPAYGRDSSFETGQIRSNSFRKPDDLRYYLEALSNYYAVQGRPRFGKRSGMASRLILPKFKTLQKTRDKQYSI</sequence>
<protein>
    <submittedName>
        <fullName evidence="4">Uncharacterized protein</fullName>
    </submittedName>
</protein>
<evidence type="ECO:0000313" key="5">
    <source>
        <dbReference type="Proteomes" id="UP001187531"/>
    </source>
</evidence>
<reference evidence="4" key="1">
    <citation type="submission" date="2023-07" db="EMBL/GenBank/DDBJ databases">
        <title>Chromosome-level genome assembly of Artemia franciscana.</title>
        <authorList>
            <person name="Jo E."/>
        </authorList>
    </citation>
    <scope>NUCLEOTIDE SEQUENCE</scope>
    <source>
        <tissue evidence="4">Whole body</tissue>
    </source>
</reference>
<evidence type="ECO:0000256" key="2">
    <source>
        <dbReference type="ARBA" id="ARBA00010022"/>
    </source>
</evidence>
<evidence type="ECO:0000313" key="4">
    <source>
        <dbReference type="EMBL" id="KAK2704728.1"/>
    </source>
</evidence>
<proteinExistence type="inferred from homology"/>
<dbReference type="PROSITE" id="PS50276">
    <property type="entry name" value="PANCREATIC_HORMONE_2"/>
    <property type="match status" value="1"/>
</dbReference>
<evidence type="ECO:0000256" key="3">
    <source>
        <dbReference type="ARBA" id="ARBA00022525"/>
    </source>
</evidence>
<dbReference type="Pfam" id="PF00159">
    <property type="entry name" value="Hormone_3"/>
    <property type="match status" value="1"/>
</dbReference>
<dbReference type="GO" id="GO:0005576">
    <property type="term" value="C:extracellular region"/>
    <property type="evidence" value="ECO:0007669"/>
    <property type="project" value="UniProtKB-SubCell"/>
</dbReference>
<comment type="similarity">
    <text evidence="2">Belongs to the NPY family.</text>
</comment>
<dbReference type="Proteomes" id="UP001187531">
    <property type="component" value="Unassembled WGS sequence"/>
</dbReference>